<dbReference type="Proteomes" id="UP001212421">
    <property type="component" value="Chromosome"/>
</dbReference>
<organism evidence="3 4">
    <name type="scientific">Cryobacterium breve</name>
    <dbReference type="NCBI Taxonomy" id="1259258"/>
    <lineage>
        <taxon>Bacteria</taxon>
        <taxon>Bacillati</taxon>
        <taxon>Actinomycetota</taxon>
        <taxon>Actinomycetes</taxon>
        <taxon>Micrococcales</taxon>
        <taxon>Microbacteriaceae</taxon>
        <taxon>Cryobacterium</taxon>
    </lineage>
</organism>
<sequence length="480" mass="51620">MTHNAVRFRSTHRRSTLGGVALASAVSLLLWGAGTGAAAAQPGRPAASAAPVTATAVDGTTATPAPATGRPLTNLAHLNFLLDAVPLAQSAEHTTYRLAEQPTAQAPWTYANRNADGSYTRIGGGSLDAGTGHWSQGAYNADDIARTAVVYLRHWKLTGDASSRDHAVQTLRALTYLQTATGPNAGNVVLWQQADGTLTPSATPKEPAGSERLRGVVLGRPHPLGPRRGLRGLCGNRRRRRPGLRRLPPGPAAPQPRRAQPAVPRQVRHLRHRRRREGPGLARGRRGGCLSRGRPRPRRLQLGQPRRHRGAHRAHPADRGRRRDVLRFAHPVAVRRDPAVEQVAVALARLGRPRPRRRRDGRGRARPARPVEGRRRRLRPVHPAGSSPPAGRTTRGARLPARRRSPTASTRGSKASSRPRRPRTRPACSTSPQSTPAGSSARTAAAFPHTTRRQAPRSTASSATAGSTRTRAPNPRSTPC</sequence>
<evidence type="ECO:0000256" key="1">
    <source>
        <dbReference type="SAM" id="MobiDB-lite"/>
    </source>
</evidence>
<evidence type="ECO:0000256" key="2">
    <source>
        <dbReference type="SAM" id="SignalP"/>
    </source>
</evidence>
<feature type="compositionally biased region" description="Basic residues" evidence="1">
    <location>
        <begin position="266"/>
        <end position="276"/>
    </location>
</feature>
<gene>
    <name evidence="3" type="ORF">KIV56_14305</name>
</gene>
<feature type="compositionally biased region" description="Basic and acidic residues" evidence="1">
    <location>
        <begin position="315"/>
        <end position="324"/>
    </location>
</feature>
<feature type="compositionally biased region" description="Basic residues" evidence="1">
    <location>
        <begin position="351"/>
        <end position="367"/>
    </location>
</feature>
<protein>
    <recommendedName>
        <fullName evidence="5">Alginate lyase domain-containing protein</fullName>
    </recommendedName>
</protein>
<dbReference type="EMBL" id="CP075584">
    <property type="protein sequence ID" value="WBM79495.1"/>
    <property type="molecule type" value="Genomic_DNA"/>
</dbReference>
<feature type="chain" id="PRO_5045858664" description="Alginate lyase domain-containing protein" evidence="2">
    <location>
        <begin position="40"/>
        <end position="480"/>
    </location>
</feature>
<keyword evidence="2" id="KW-0732">Signal</keyword>
<proteinExistence type="predicted"/>
<name>A0ABY7NB48_9MICO</name>
<evidence type="ECO:0008006" key="5">
    <source>
        <dbReference type="Google" id="ProtNLM"/>
    </source>
</evidence>
<accession>A0ABY7NB48</accession>
<dbReference type="RefSeq" id="WP_281534079.1">
    <property type="nucleotide sequence ID" value="NZ_CP075584.1"/>
</dbReference>
<feature type="compositionally biased region" description="Low complexity" evidence="1">
    <location>
        <begin position="456"/>
        <end position="472"/>
    </location>
</feature>
<feature type="compositionally biased region" description="Low complexity" evidence="1">
    <location>
        <begin position="255"/>
        <end position="265"/>
    </location>
</feature>
<feature type="compositionally biased region" description="Polar residues" evidence="1">
    <location>
        <begin position="433"/>
        <end position="442"/>
    </location>
</feature>
<feature type="region of interest" description="Disordered" evidence="1">
    <location>
        <begin position="351"/>
        <end position="480"/>
    </location>
</feature>
<feature type="region of interest" description="Disordered" evidence="1">
    <location>
        <begin position="197"/>
        <end position="324"/>
    </location>
</feature>
<feature type="compositionally biased region" description="Basic residues" evidence="1">
    <location>
        <begin position="293"/>
        <end position="314"/>
    </location>
</feature>
<reference evidence="3 4" key="1">
    <citation type="submission" date="2021-05" db="EMBL/GenBank/DDBJ databases">
        <authorList>
            <person name="Kumar R."/>
            <person name="Kumar A."/>
            <person name="Mukhia S."/>
        </authorList>
    </citation>
    <scope>NUCLEOTIDE SEQUENCE [LARGE SCALE GENOMIC DNA]</scope>
    <source>
        <strain evidence="3 4">ERMR7:08</strain>
    </source>
</reference>
<feature type="signal peptide" evidence="2">
    <location>
        <begin position="1"/>
        <end position="39"/>
    </location>
</feature>
<evidence type="ECO:0000313" key="4">
    <source>
        <dbReference type="Proteomes" id="UP001212421"/>
    </source>
</evidence>
<evidence type="ECO:0000313" key="3">
    <source>
        <dbReference type="EMBL" id="WBM79495.1"/>
    </source>
</evidence>
<keyword evidence="4" id="KW-1185">Reference proteome</keyword>